<dbReference type="PROSITE" id="PS50819">
    <property type="entry name" value="INTEIN_ENDONUCLEASE"/>
    <property type="match status" value="1"/>
</dbReference>
<dbReference type="SMART" id="SM00305">
    <property type="entry name" value="HintC"/>
    <property type="match status" value="1"/>
</dbReference>
<dbReference type="InterPro" id="IPR004860">
    <property type="entry name" value="LAGLIDADG_dom"/>
</dbReference>
<evidence type="ECO:0000256" key="6">
    <source>
        <dbReference type="ARBA" id="ARBA00023172"/>
    </source>
</evidence>
<dbReference type="Proteomes" id="UP000179010">
    <property type="component" value="Unassembled WGS sequence"/>
</dbReference>
<dbReference type="GO" id="GO:0015074">
    <property type="term" value="P:DNA integration"/>
    <property type="evidence" value="ECO:0007669"/>
    <property type="project" value="UniProtKB-KW"/>
</dbReference>
<dbReference type="InterPro" id="IPR006141">
    <property type="entry name" value="Intein_N"/>
</dbReference>
<evidence type="ECO:0000256" key="2">
    <source>
        <dbReference type="ARBA" id="ARBA00022813"/>
    </source>
</evidence>
<comment type="similarity">
    <text evidence="1">Belongs to the 'phage' integrase family.</text>
</comment>
<evidence type="ECO:0000313" key="12">
    <source>
        <dbReference type="Proteomes" id="UP000179010"/>
    </source>
</evidence>
<protein>
    <submittedName>
        <fullName evidence="11">Uncharacterized protein</fullName>
    </submittedName>
</protein>
<dbReference type="GO" id="GO:0016539">
    <property type="term" value="P:intein-mediated protein splicing"/>
    <property type="evidence" value="ECO:0007669"/>
    <property type="project" value="InterPro"/>
</dbReference>
<dbReference type="PROSITE" id="PS51900">
    <property type="entry name" value="CB"/>
    <property type="match status" value="1"/>
</dbReference>
<feature type="domain" description="DOD-type homing endonuclease" evidence="8">
    <location>
        <begin position="376"/>
        <end position="506"/>
    </location>
</feature>
<dbReference type="Pfam" id="PF02899">
    <property type="entry name" value="Phage_int_SAM_1"/>
    <property type="match status" value="1"/>
</dbReference>
<dbReference type="Gene3D" id="3.10.28.10">
    <property type="entry name" value="Homing endonucleases"/>
    <property type="match status" value="1"/>
</dbReference>
<dbReference type="PANTHER" id="PTHR30349:SF41">
    <property type="entry name" value="INTEGRASE_RECOMBINASE PROTEIN MJ0367-RELATED"/>
    <property type="match status" value="1"/>
</dbReference>
<dbReference type="AlphaFoldDB" id="A0A1F4PNX5"/>
<gene>
    <name evidence="11" type="ORF">A2994_02050</name>
</gene>
<dbReference type="PROSITE" id="PS51898">
    <property type="entry name" value="TYR_RECOMBINASE"/>
    <property type="match status" value="2"/>
</dbReference>
<proteinExistence type="inferred from homology"/>
<dbReference type="GO" id="GO:0004519">
    <property type="term" value="F:endonuclease activity"/>
    <property type="evidence" value="ECO:0007669"/>
    <property type="project" value="InterPro"/>
</dbReference>
<dbReference type="InterPro" id="IPR004042">
    <property type="entry name" value="Intein_endonuc_central"/>
</dbReference>
<evidence type="ECO:0000256" key="1">
    <source>
        <dbReference type="ARBA" id="ARBA00008857"/>
    </source>
</evidence>
<reference evidence="11 12" key="1">
    <citation type="journal article" date="2016" name="Nat. Commun.">
        <title>Thousands of microbial genomes shed light on interconnected biogeochemical processes in an aquifer system.</title>
        <authorList>
            <person name="Anantharaman K."/>
            <person name="Brown C.T."/>
            <person name="Hug L.A."/>
            <person name="Sharon I."/>
            <person name="Castelle C.J."/>
            <person name="Probst A.J."/>
            <person name="Thomas B.C."/>
            <person name="Singh A."/>
            <person name="Wilkins M.J."/>
            <person name="Karaoz U."/>
            <person name="Brodie E.L."/>
            <person name="Williams K.H."/>
            <person name="Hubbard S.S."/>
            <person name="Banfield J.F."/>
        </authorList>
    </citation>
    <scope>NUCLEOTIDE SEQUENCE [LARGE SCALE GENOMIC DNA]</scope>
</reference>
<dbReference type="CDD" id="cd00081">
    <property type="entry name" value="Hint"/>
    <property type="match status" value="1"/>
</dbReference>
<dbReference type="InterPro" id="IPR030934">
    <property type="entry name" value="Intein_C"/>
</dbReference>
<dbReference type="PANTHER" id="PTHR30349">
    <property type="entry name" value="PHAGE INTEGRASE-RELATED"/>
    <property type="match status" value="1"/>
</dbReference>
<sequence>MNNGEGRMSKLENLIDDFLDYTEIEKHRSVKTRSNYAHYLSRFANFADHELSKDISPAQITLPLVRKYRLWLNRFADETGNPLKPVTQNYHIIALRAFLKFLAKQDIKTLAAEKIELGKTSERHIDFLAPEELEQIFSAVPTSDKVENLRDLTILITLFSTGLRVSELTNLKRKDIDLKRGEFMVRGKGDKPRVVFLSADAKNLLDKYFTKRTDNAEAAFVAQKGPSKHTPLTPRSIQRIVEKYAKAAGIVKKVTPHILRHCLHRYTRIFLNQEVCSSATLFTNRNTRVKSMNFSNFKIENKRVVQKFSHPTNQLLQIWADGHELLCTPEHRLFTVTSPGITEIPAAKIQIGTYLAGVPRVKQTGKNVLIPELWRLIGYILGDGIISEGFHGVKIYDKNPKFLIFYQRIIEKYFNKNPFVRERNPNSHELIMYSMAFLRFLRKYLPKEISKNKRAPLSIMQATDQEIRQFIAGLYDAEGNSGTIRLFSSSKELLKDVQMLLLRLSIGSHINKRMRQVKLPQGNIIPNTIYSLHVLDRDSQAKFKNMIPTLKKDIISPGPATKMEYDKLPIQPFISDMLLTAKRSRLRGYHHYADIHYGIKHLNRYTRLTPTRNIAKKIVKIFEQFNQHGIFNDALRKMKSVVGNKNLIWLKVKSIGTIDTEEQVFDFGIDVNHNLITDGFISHNSFATDLLINGADIRSVQTMLGHSSITTTQIYTHLTNPHLKEIHRTFHNKRGRK</sequence>
<evidence type="ECO:0000259" key="10">
    <source>
        <dbReference type="PROSITE" id="PS51900"/>
    </source>
</evidence>
<dbReference type="InterPro" id="IPR006142">
    <property type="entry name" value="INTEIN"/>
</dbReference>
<evidence type="ECO:0000256" key="4">
    <source>
        <dbReference type="ARBA" id="ARBA00023000"/>
    </source>
</evidence>
<dbReference type="Gene3D" id="1.10.443.10">
    <property type="entry name" value="Intergrase catalytic core"/>
    <property type="match status" value="2"/>
</dbReference>
<dbReference type="PRINTS" id="PR00379">
    <property type="entry name" value="INTEIN"/>
</dbReference>
<evidence type="ECO:0000256" key="7">
    <source>
        <dbReference type="PROSITE-ProRule" id="PRU01248"/>
    </source>
</evidence>
<evidence type="ECO:0000313" key="11">
    <source>
        <dbReference type="EMBL" id="OGB85387.1"/>
    </source>
</evidence>
<dbReference type="SUPFAM" id="SSF56349">
    <property type="entry name" value="DNA breaking-rejoining enzymes"/>
    <property type="match status" value="2"/>
</dbReference>
<evidence type="ECO:0000259" key="8">
    <source>
        <dbReference type="PROSITE" id="PS50819"/>
    </source>
</evidence>
<keyword evidence="6" id="KW-0233">DNA recombination</keyword>
<dbReference type="EMBL" id="METE01000004">
    <property type="protein sequence ID" value="OGB85387.1"/>
    <property type="molecule type" value="Genomic_DNA"/>
</dbReference>
<dbReference type="InterPro" id="IPR027434">
    <property type="entry name" value="Homing_endonucl"/>
</dbReference>
<dbReference type="InterPro" id="IPR003587">
    <property type="entry name" value="Hint_dom_N"/>
</dbReference>
<dbReference type="Pfam" id="PF00589">
    <property type="entry name" value="Phage_integrase"/>
    <property type="match status" value="2"/>
</dbReference>
<dbReference type="InterPro" id="IPR002104">
    <property type="entry name" value="Integrase_catalytic"/>
</dbReference>
<dbReference type="Gene3D" id="2.170.16.10">
    <property type="entry name" value="Hedgehog/Intein (Hint) domain"/>
    <property type="match status" value="2"/>
</dbReference>
<comment type="caution">
    <text evidence="11">The sequence shown here is derived from an EMBL/GenBank/DDBJ whole genome shotgun (WGS) entry which is preliminary data.</text>
</comment>
<dbReference type="PROSITE" id="PS50817">
    <property type="entry name" value="INTEIN_N_TER"/>
    <property type="match status" value="1"/>
</dbReference>
<dbReference type="NCBIfam" id="TIGR01443">
    <property type="entry name" value="intein_Cterm"/>
    <property type="match status" value="1"/>
</dbReference>
<dbReference type="Gene3D" id="1.10.150.130">
    <property type="match status" value="1"/>
</dbReference>
<dbReference type="Pfam" id="PF14528">
    <property type="entry name" value="LAGLIDADG_3"/>
    <property type="match status" value="2"/>
</dbReference>
<feature type="domain" description="Core-binding (CB)" evidence="10">
    <location>
        <begin position="9"/>
        <end position="103"/>
    </location>
</feature>
<dbReference type="Pfam" id="PF14890">
    <property type="entry name" value="Intein_splicing"/>
    <property type="match status" value="1"/>
</dbReference>
<dbReference type="InterPro" id="IPR010998">
    <property type="entry name" value="Integrase_recombinase_N"/>
</dbReference>
<dbReference type="STRING" id="1798539.A2994_02050"/>
<dbReference type="InterPro" id="IPR013762">
    <property type="entry name" value="Integrase-like_cat_sf"/>
</dbReference>
<evidence type="ECO:0000256" key="3">
    <source>
        <dbReference type="ARBA" id="ARBA00022908"/>
    </source>
</evidence>
<keyword evidence="4" id="KW-0651">Protein splicing</keyword>
<dbReference type="InterPro" id="IPR044068">
    <property type="entry name" value="CB"/>
</dbReference>
<dbReference type="SUPFAM" id="SSF55608">
    <property type="entry name" value="Homing endonucleases"/>
    <property type="match status" value="1"/>
</dbReference>
<dbReference type="InterPro" id="IPR050090">
    <property type="entry name" value="Tyrosine_recombinase_XerCD"/>
</dbReference>
<keyword evidence="5 7" id="KW-0238">DNA-binding</keyword>
<dbReference type="GO" id="GO:0003677">
    <property type="term" value="F:DNA binding"/>
    <property type="evidence" value="ECO:0007669"/>
    <property type="project" value="UniProtKB-UniRule"/>
</dbReference>
<feature type="domain" description="Tyr recombinase" evidence="9">
    <location>
        <begin position="123"/>
        <end position="321"/>
    </location>
</feature>
<dbReference type="SUPFAM" id="SSF51294">
    <property type="entry name" value="Hedgehog/intein (Hint) domain"/>
    <property type="match status" value="1"/>
</dbReference>
<dbReference type="InterPro" id="IPR003586">
    <property type="entry name" value="Hint_dom_C"/>
</dbReference>
<dbReference type="InterPro" id="IPR011010">
    <property type="entry name" value="DNA_brk_join_enz"/>
</dbReference>
<keyword evidence="3" id="KW-0229">DNA integration</keyword>
<keyword evidence="2" id="KW-0068">Autocatalytic cleavage</keyword>
<evidence type="ECO:0000256" key="5">
    <source>
        <dbReference type="ARBA" id="ARBA00023125"/>
    </source>
</evidence>
<dbReference type="InterPro" id="IPR004107">
    <property type="entry name" value="Integrase_SAM-like_N"/>
</dbReference>
<dbReference type="GO" id="GO:0006310">
    <property type="term" value="P:DNA recombination"/>
    <property type="evidence" value="ECO:0007669"/>
    <property type="project" value="UniProtKB-KW"/>
</dbReference>
<dbReference type="SMART" id="SM00306">
    <property type="entry name" value="HintN"/>
    <property type="match status" value="1"/>
</dbReference>
<accession>A0A1F4PNX5</accession>
<feature type="domain" description="Tyr recombinase" evidence="9">
    <location>
        <begin position="530"/>
        <end position="728"/>
    </location>
</feature>
<dbReference type="InterPro" id="IPR036844">
    <property type="entry name" value="Hint_dom_sf"/>
</dbReference>
<organism evidence="11 12">
    <name type="scientific">candidate division Kazan bacterium RIFCSPLOWO2_01_FULL_48_13</name>
    <dbReference type="NCBI Taxonomy" id="1798539"/>
    <lineage>
        <taxon>Bacteria</taxon>
        <taxon>Bacteria division Kazan-3B-28</taxon>
    </lineage>
</organism>
<evidence type="ECO:0000259" key="9">
    <source>
        <dbReference type="PROSITE" id="PS51898"/>
    </source>
</evidence>
<name>A0A1F4PNX5_UNCK3</name>
<dbReference type="PROSITE" id="PS50818">
    <property type="entry name" value="INTEIN_C_TER"/>
    <property type="match status" value="1"/>
</dbReference>